<evidence type="ECO:0000313" key="3">
    <source>
        <dbReference type="Proteomes" id="UP001285441"/>
    </source>
</evidence>
<feature type="compositionally biased region" description="Basic residues" evidence="1">
    <location>
        <begin position="101"/>
        <end position="118"/>
    </location>
</feature>
<keyword evidence="3" id="KW-1185">Reference proteome</keyword>
<feature type="compositionally biased region" description="Low complexity" evidence="1">
    <location>
        <begin position="85"/>
        <end position="100"/>
    </location>
</feature>
<organism evidence="2 3">
    <name type="scientific">Podospora didyma</name>
    <dbReference type="NCBI Taxonomy" id="330526"/>
    <lineage>
        <taxon>Eukaryota</taxon>
        <taxon>Fungi</taxon>
        <taxon>Dikarya</taxon>
        <taxon>Ascomycota</taxon>
        <taxon>Pezizomycotina</taxon>
        <taxon>Sordariomycetes</taxon>
        <taxon>Sordariomycetidae</taxon>
        <taxon>Sordariales</taxon>
        <taxon>Podosporaceae</taxon>
        <taxon>Podospora</taxon>
    </lineage>
</organism>
<evidence type="ECO:0000313" key="2">
    <source>
        <dbReference type="EMBL" id="KAK3389824.1"/>
    </source>
</evidence>
<gene>
    <name evidence="2" type="ORF">B0H63DRAFT_519059</name>
</gene>
<evidence type="ECO:0000256" key="1">
    <source>
        <dbReference type="SAM" id="MobiDB-lite"/>
    </source>
</evidence>
<dbReference type="Proteomes" id="UP001285441">
    <property type="component" value="Unassembled WGS sequence"/>
</dbReference>
<accession>A0AAE0NYD8</accession>
<protein>
    <submittedName>
        <fullName evidence="2">Uncharacterized protein</fullName>
    </submittedName>
</protein>
<reference evidence="2" key="1">
    <citation type="journal article" date="2023" name="Mol. Phylogenet. Evol.">
        <title>Genome-scale phylogeny and comparative genomics of the fungal order Sordariales.</title>
        <authorList>
            <person name="Hensen N."/>
            <person name="Bonometti L."/>
            <person name="Westerberg I."/>
            <person name="Brannstrom I.O."/>
            <person name="Guillou S."/>
            <person name="Cros-Aarteil S."/>
            <person name="Calhoun S."/>
            <person name="Haridas S."/>
            <person name="Kuo A."/>
            <person name="Mondo S."/>
            <person name="Pangilinan J."/>
            <person name="Riley R."/>
            <person name="LaButti K."/>
            <person name="Andreopoulos B."/>
            <person name="Lipzen A."/>
            <person name="Chen C."/>
            <person name="Yan M."/>
            <person name="Daum C."/>
            <person name="Ng V."/>
            <person name="Clum A."/>
            <person name="Steindorff A."/>
            <person name="Ohm R.A."/>
            <person name="Martin F."/>
            <person name="Silar P."/>
            <person name="Natvig D.O."/>
            <person name="Lalanne C."/>
            <person name="Gautier V."/>
            <person name="Ament-Velasquez S.L."/>
            <person name="Kruys A."/>
            <person name="Hutchinson M.I."/>
            <person name="Powell A.J."/>
            <person name="Barry K."/>
            <person name="Miller A.N."/>
            <person name="Grigoriev I.V."/>
            <person name="Debuchy R."/>
            <person name="Gladieux P."/>
            <person name="Hiltunen Thoren M."/>
            <person name="Johannesson H."/>
        </authorList>
    </citation>
    <scope>NUCLEOTIDE SEQUENCE</scope>
    <source>
        <strain evidence="2">CBS 232.78</strain>
    </source>
</reference>
<comment type="caution">
    <text evidence="2">The sequence shown here is derived from an EMBL/GenBank/DDBJ whole genome shotgun (WGS) entry which is preliminary data.</text>
</comment>
<dbReference type="EMBL" id="JAULSW010000002">
    <property type="protein sequence ID" value="KAK3389824.1"/>
    <property type="molecule type" value="Genomic_DNA"/>
</dbReference>
<name>A0AAE0NYD8_9PEZI</name>
<proteinExistence type="predicted"/>
<feature type="region of interest" description="Disordered" evidence="1">
    <location>
        <begin position="150"/>
        <end position="176"/>
    </location>
</feature>
<sequence>MSAITDVKRLCSSLQNVVFRRRRGATKPRLQISDPFNFRREITIIPGLSQDDLSVLREQAAATRVGIADDSLAPAFDPFFSLPASSNGSESSSLHSSRCGGRSRRPVSRGSSRSRSRRLPPIDALTGGGPAPVSSTLTIASVLSDPFSHPELDYGLDTPVSPLSPSPRSAKQRQPW</sequence>
<reference evidence="2" key="2">
    <citation type="submission" date="2023-06" db="EMBL/GenBank/DDBJ databases">
        <authorList>
            <consortium name="Lawrence Berkeley National Laboratory"/>
            <person name="Haridas S."/>
            <person name="Hensen N."/>
            <person name="Bonometti L."/>
            <person name="Westerberg I."/>
            <person name="Brannstrom I.O."/>
            <person name="Guillou S."/>
            <person name="Cros-Aarteil S."/>
            <person name="Calhoun S."/>
            <person name="Kuo A."/>
            <person name="Mondo S."/>
            <person name="Pangilinan J."/>
            <person name="Riley R."/>
            <person name="LaButti K."/>
            <person name="Andreopoulos B."/>
            <person name="Lipzen A."/>
            <person name="Chen C."/>
            <person name="Yanf M."/>
            <person name="Daum C."/>
            <person name="Ng V."/>
            <person name="Clum A."/>
            <person name="Steindorff A."/>
            <person name="Ohm R."/>
            <person name="Martin F."/>
            <person name="Silar P."/>
            <person name="Natvig D."/>
            <person name="Lalanne C."/>
            <person name="Gautier V."/>
            <person name="Ament-velasquez S.L."/>
            <person name="Kruys A."/>
            <person name="Hutchinson M.I."/>
            <person name="Powell A.J."/>
            <person name="Barry K."/>
            <person name="Miller A.N."/>
            <person name="Grigoriev I.V."/>
            <person name="Debuchy R."/>
            <person name="Gladieux P."/>
            <person name="Thoren M.H."/>
            <person name="Johannesson H."/>
        </authorList>
    </citation>
    <scope>NUCLEOTIDE SEQUENCE</scope>
    <source>
        <strain evidence="2">CBS 232.78</strain>
    </source>
</reference>
<feature type="region of interest" description="Disordered" evidence="1">
    <location>
        <begin position="84"/>
        <end position="135"/>
    </location>
</feature>
<dbReference type="AlphaFoldDB" id="A0AAE0NYD8"/>